<organism evidence="2 3">
    <name type="scientific">Hyunsoonleella aquatilis</name>
    <dbReference type="NCBI Taxonomy" id="2762758"/>
    <lineage>
        <taxon>Bacteria</taxon>
        <taxon>Pseudomonadati</taxon>
        <taxon>Bacteroidota</taxon>
        <taxon>Flavobacteriia</taxon>
        <taxon>Flavobacteriales</taxon>
        <taxon>Flavobacteriaceae</taxon>
    </lineage>
</organism>
<evidence type="ECO:0000313" key="3">
    <source>
        <dbReference type="Proteomes" id="UP000656244"/>
    </source>
</evidence>
<keyword evidence="2" id="KW-0255">Endonuclease</keyword>
<keyword evidence="2" id="KW-0378">Hydrolase</keyword>
<accession>A0A923H7R3</accession>
<dbReference type="Pfam" id="PF19580">
    <property type="entry name" value="Exo_endo_phos_3"/>
    <property type="match status" value="1"/>
</dbReference>
<evidence type="ECO:0000313" key="2">
    <source>
        <dbReference type="EMBL" id="MBC3758281.1"/>
    </source>
</evidence>
<dbReference type="InterPro" id="IPR005135">
    <property type="entry name" value="Endo/exonuclease/phosphatase"/>
</dbReference>
<feature type="domain" description="Endonuclease/exonuclease/phosphatase" evidence="1">
    <location>
        <begin position="16"/>
        <end position="321"/>
    </location>
</feature>
<evidence type="ECO:0000259" key="1">
    <source>
        <dbReference type="Pfam" id="PF19580"/>
    </source>
</evidence>
<keyword evidence="3" id="KW-1185">Reference proteome</keyword>
<comment type="caution">
    <text evidence="2">The sequence shown here is derived from an EMBL/GenBank/DDBJ whole genome shotgun (WGS) entry which is preliminary data.</text>
</comment>
<dbReference type="SUPFAM" id="SSF56219">
    <property type="entry name" value="DNase I-like"/>
    <property type="match status" value="1"/>
</dbReference>
<name>A0A923H7R3_9FLAO</name>
<dbReference type="PANTHER" id="PTHR42834:SF1">
    <property type="entry name" value="ENDONUCLEASE_EXONUCLEASE_PHOSPHATASE FAMILY PROTEIN (AFU_ORTHOLOGUE AFUA_3G09210)"/>
    <property type="match status" value="1"/>
</dbReference>
<dbReference type="RefSeq" id="WP_186560913.1">
    <property type="nucleotide sequence ID" value="NZ_JACNMF010000002.1"/>
</dbReference>
<keyword evidence="2" id="KW-0540">Nuclease</keyword>
<protein>
    <submittedName>
        <fullName evidence="2">Endonuclease</fullName>
    </submittedName>
</protein>
<dbReference type="InterPro" id="IPR036691">
    <property type="entry name" value="Endo/exonu/phosph_ase_sf"/>
</dbReference>
<proteinExistence type="predicted"/>
<dbReference type="EMBL" id="JACNMF010000002">
    <property type="protein sequence ID" value="MBC3758281.1"/>
    <property type="molecule type" value="Genomic_DNA"/>
</dbReference>
<dbReference type="Gene3D" id="3.60.10.10">
    <property type="entry name" value="Endonuclease/exonuclease/phosphatase"/>
    <property type="match status" value="1"/>
</dbReference>
<dbReference type="Proteomes" id="UP000656244">
    <property type="component" value="Unassembled WGS sequence"/>
</dbReference>
<sequence>MTDDFEDIPVRHDMQAVAFYNIENLFDLRDSRYTNDNDFLPESVKRWTPKRYKNKLRKIGYAISNIGRQETGKPPAIVGLAEVENAKVLEDLIDSKHLDDYDYDYVHFDSLDERGIDVAMIYDTNVFKVMHTDTFKVELMTSEGFPDYTRDILLVVGELDGETIHFIVNHWSSRREGQAETEYKRLASSEKVSEVISAIKKENEEAKIMLLGDFNDTPQNDSLKQLVETHSLFNPFETLRSYTRGTVKHQRQWYVFDQVLISTNFFKSSKDKFEFFKANIFDADFLKLFNGPFKGAPFRTYVGKKYKGGYSDHFPVYAILKR</sequence>
<reference evidence="2" key="1">
    <citation type="submission" date="2020-08" db="EMBL/GenBank/DDBJ databases">
        <title>Hyunsoonleella sp. strain SJ7 genome sequencing and assembly.</title>
        <authorList>
            <person name="Kim I."/>
        </authorList>
    </citation>
    <scope>NUCLEOTIDE SEQUENCE</scope>
    <source>
        <strain evidence="2">SJ7</strain>
    </source>
</reference>
<dbReference type="AlphaFoldDB" id="A0A923H7R3"/>
<dbReference type="GO" id="GO:0004519">
    <property type="term" value="F:endonuclease activity"/>
    <property type="evidence" value="ECO:0007669"/>
    <property type="project" value="UniProtKB-KW"/>
</dbReference>
<gene>
    <name evidence="2" type="ORF">H7U19_07690</name>
</gene>
<dbReference type="PANTHER" id="PTHR42834">
    <property type="entry name" value="ENDONUCLEASE/EXONUCLEASE/PHOSPHATASE FAMILY PROTEIN (AFU_ORTHOLOGUE AFUA_3G09210)"/>
    <property type="match status" value="1"/>
</dbReference>